<evidence type="ECO:0000313" key="11">
    <source>
        <dbReference type="EMBL" id="TFY82667.1"/>
    </source>
</evidence>
<evidence type="ECO:0000256" key="7">
    <source>
        <dbReference type="ARBA" id="ARBA00022801"/>
    </source>
</evidence>
<accession>A0A4Z0A8L6</accession>
<keyword evidence="1" id="KW-0645">Protease</keyword>
<dbReference type="OrthoDB" id="3363652at2759"/>
<dbReference type="InterPro" id="IPR041373">
    <property type="entry name" value="RT_RNaseH"/>
</dbReference>
<sequence>MDIESRPYTAFYVEGRGYFWYLRMPFGMTGAPASFAYVTGMHMHDLLTAQIIELFVDDGGAAADTFDEMMHKLRTVFTRVRERNLSLSADKSSFFMTEAVFAGARVGPQGVLPDLSKLTAVVDWAQPHDALNLVSFLGLTGHFRDLVKDYARLEAPLRDLLREVQLPPQSSKSVYRRVMEGHKLADRWARPHTEAFLRLKAALTAEPVLRGPRWDGTPFTVTSDGCKDGFAAVLTQKFEYSLANGKRVMKSHPIAFASKRTSPTEEKYKPFLLEFAALKFGLDKFADIIWGFPVIVETDCQALRDVLLSDGLNATHARWRDGILAYHIIDVRHLPGKLNVVADGLSRKGEGLPKEDGDGSTWTVNEDWEASHGLVNDIMTLTVEMRTQHQPLLDRFKGEPLFTDVLEALIGQQDKHTRLRDKRRAQHRSSEYLIDDGKLWRLRGAALPGVDIGSSASRAKRHAPWHTNNISMSRARFLDHGRHQGVPAM</sequence>
<protein>
    <recommendedName>
        <fullName evidence="13">Reverse transcriptase domain-containing protein</fullName>
    </recommendedName>
</protein>
<dbReference type="InterPro" id="IPR051320">
    <property type="entry name" value="Viral_Replic_Matur_Polypro"/>
</dbReference>
<feature type="domain" description="Reverse transcriptase" evidence="9">
    <location>
        <begin position="2"/>
        <end position="103"/>
    </location>
</feature>
<feature type="domain" description="Reverse transcriptase RNase H-like" evidence="10">
    <location>
        <begin position="217"/>
        <end position="325"/>
    </location>
</feature>
<dbReference type="PANTHER" id="PTHR33064:SF37">
    <property type="entry name" value="RIBONUCLEASE H"/>
    <property type="match status" value="1"/>
</dbReference>
<name>A0A4Z0A8L6_9AGAM</name>
<dbReference type="AlphaFoldDB" id="A0A4Z0A8L6"/>
<keyword evidence="2" id="KW-0808">Transferase</keyword>
<keyword evidence="12" id="KW-1185">Reference proteome</keyword>
<organism evidence="11 12">
    <name type="scientific">Hericium alpestre</name>
    <dbReference type="NCBI Taxonomy" id="135208"/>
    <lineage>
        <taxon>Eukaryota</taxon>
        <taxon>Fungi</taxon>
        <taxon>Dikarya</taxon>
        <taxon>Basidiomycota</taxon>
        <taxon>Agaricomycotina</taxon>
        <taxon>Agaricomycetes</taxon>
        <taxon>Russulales</taxon>
        <taxon>Hericiaceae</taxon>
        <taxon>Hericium</taxon>
    </lineage>
</organism>
<dbReference type="Pfam" id="PF00078">
    <property type="entry name" value="RVT_1"/>
    <property type="match status" value="1"/>
</dbReference>
<evidence type="ECO:0000256" key="2">
    <source>
        <dbReference type="ARBA" id="ARBA00022679"/>
    </source>
</evidence>
<evidence type="ECO:0000259" key="10">
    <source>
        <dbReference type="Pfam" id="PF17917"/>
    </source>
</evidence>
<dbReference type="InterPro" id="IPR043502">
    <property type="entry name" value="DNA/RNA_pol_sf"/>
</dbReference>
<keyword evidence="7" id="KW-0378">Hydrolase</keyword>
<dbReference type="Gene3D" id="3.10.10.10">
    <property type="entry name" value="HIV Type 1 Reverse Transcriptase, subunit A, domain 1"/>
    <property type="match status" value="1"/>
</dbReference>
<dbReference type="CDD" id="cd09274">
    <property type="entry name" value="RNase_HI_RT_Ty3"/>
    <property type="match status" value="1"/>
</dbReference>
<evidence type="ECO:0000256" key="4">
    <source>
        <dbReference type="ARBA" id="ARBA00022722"/>
    </source>
</evidence>
<evidence type="ECO:0000256" key="3">
    <source>
        <dbReference type="ARBA" id="ARBA00022695"/>
    </source>
</evidence>
<keyword evidence="4" id="KW-0540">Nuclease</keyword>
<dbReference type="InterPro" id="IPR000477">
    <property type="entry name" value="RT_dom"/>
</dbReference>
<evidence type="ECO:0000256" key="1">
    <source>
        <dbReference type="ARBA" id="ARBA00022670"/>
    </source>
</evidence>
<keyword evidence="8" id="KW-0695">RNA-directed DNA polymerase</keyword>
<keyword evidence="3" id="KW-0548">Nucleotidyltransferase</keyword>
<evidence type="ECO:0000259" key="9">
    <source>
        <dbReference type="Pfam" id="PF00078"/>
    </source>
</evidence>
<dbReference type="GO" id="GO:0003964">
    <property type="term" value="F:RNA-directed DNA polymerase activity"/>
    <property type="evidence" value="ECO:0007669"/>
    <property type="project" value="UniProtKB-KW"/>
</dbReference>
<reference evidence="11 12" key="1">
    <citation type="submission" date="2019-02" db="EMBL/GenBank/DDBJ databases">
        <title>Genome sequencing of the rare red list fungi Hericium alpestre (H. flagellum).</title>
        <authorList>
            <person name="Buettner E."/>
            <person name="Kellner H."/>
        </authorList>
    </citation>
    <scope>NUCLEOTIDE SEQUENCE [LARGE SCALE GENOMIC DNA]</scope>
    <source>
        <strain evidence="11 12">DSM 108284</strain>
    </source>
</reference>
<dbReference type="Proteomes" id="UP000298061">
    <property type="component" value="Unassembled WGS sequence"/>
</dbReference>
<evidence type="ECO:0008006" key="13">
    <source>
        <dbReference type="Google" id="ProtNLM"/>
    </source>
</evidence>
<dbReference type="PANTHER" id="PTHR33064">
    <property type="entry name" value="POL PROTEIN"/>
    <property type="match status" value="1"/>
</dbReference>
<gene>
    <name evidence="11" type="ORF">EWM64_g1337</name>
</gene>
<dbReference type="EMBL" id="SFCI01000088">
    <property type="protein sequence ID" value="TFY82667.1"/>
    <property type="molecule type" value="Genomic_DNA"/>
</dbReference>
<keyword evidence="6" id="KW-0255">Endonuclease</keyword>
<dbReference type="Gene3D" id="3.30.70.270">
    <property type="match status" value="2"/>
</dbReference>
<dbReference type="CDD" id="cd01647">
    <property type="entry name" value="RT_LTR"/>
    <property type="match status" value="1"/>
</dbReference>
<comment type="caution">
    <text evidence="11">The sequence shown here is derived from an EMBL/GenBank/DDBJ whole genome shotgun (WGS) entry which is preliminary data.</text>
</comment>
<proteinExistence type="predicted"/>
<dbReference type="GO" id="GO:0004519">
    <property type="term" value="F:endonuclease activity"/>
    <property type="evidence" value="ECO:0007669"/>
    <property type="project" value="UniProtKB-KW"/>
</dbReference>
<dbReference type="GO" id="GO:0006508">
    <property type="term" value="P:proteolysis"/>
    <property type="evidence" value="ECO:0007669"/>
    <property type="project" value="UniProtKB-KW"/>
</dbReference>
<keyword evidence="5" id="KW-0064">Aspartyl protease</keyword>
<dbReference type="Pfam" id="PF17917">
    <property type="entry name" value="RT_RNaseH"/>
    <property type="match status" value="1"/>
</dbReference>
<evidence type="ECO:0000256" key="8">
    <source>
        <dbReference type="ARBA" id="ARBA00022918"/>
    </source>
</evidence>
<evidence type="ECO:0000256" key="6">
    <source>
        <dbReference type="ARBA" id="ARBA00022759"/>
    </source>
</evidence>
<evidence type="ECO:0000313" key="12">
    <source>
        <dbReference type="Proteomes" id="UP000298061"/>
    </source>
</evidence>
<dbReference type="STRING" id="135208.A0A4Z0A8L6"/>
<dbReference type="GO" id="GO:0004190">
    <property type="term" value="F:aspartic-type endopeptidase activity"/>
    <property type="evidence" value="ECO:0007669"/>
    <property type="project" value="UniProtKB-KW"/>
</dbReference>
<dbReference type="SUPFAM" id="SSF56672">
    <property type="entry name" value="DNA/RNA polymerases"/>
    <property type="match status" value="1"/>
</dbReference>
<dbReference type="InterPro" id="IPR043128">
    <property type="entry name" value="Rev_trsase/Diguanyl_cyclase"/>
</dbReference>
<evidence type="ECO:0000256" key="5">
    <source>
        <dbReference type="ARBA" id="ARBA00022750"/>
    </source>
</evidence>